<keyword evidence="2" id="KW-0677">Repeat</keyword>
<dbReference type="InterPro" id="IPR000938">
    <property type="entry name" value="CAP-Gly_domain"/>
</dbReference>
<dbReference type="Proteomes" id="UP001194696">
    <property type="component" value="Unassembled WGS sequence"/>
</dbReference>
<organism evidence="6 7">
    <name type="scientific">Linnemannia gamsii</name>
    <dbReference type="NCBI Taxonomy" id="64522"/>
    <lineage>
        <taxon>Eukaryota</taxon>
        <taxon>Fungi</taxon>
        <taxon>Fungi incertae sedis</taxon>
        <taxon>Mucoromycota</taxon>
        <taxon>Mortierellomycotina</taxon>
        <taxon>Mortierellomycetes</taxon>
        <taxon>Mortierellales</taxon>
        <taxon>Mortierellaceae</taxon>
        <taxon>Linnemannia</taxon>
    </lineage>
</organism>
<evidence type="ECO:0000259" key="5">
    <source>
        <dbReference type="PROSITE" id="PS50245"/>
    </source>
</evidence>
<comment type="caution">
    <text evidence="6">The sequence shown here is derived from an EMBL/GenBank/DDBJ whole genome shotgun (WGS) entry which is preliminary data.</text>
</comment>
<evidence type="ECO:0000313" key="7">
    <source>
        <dbReference type="Proteomes" id="UP001194696"/>
    </source>
</evidence>
<dbReference type="Gene3D" id="3.10.20.90">
    <property type="entry name" value="Phosphatidylinositol 3-kinase Catalytic Subunit, Chain A, domain 1"/>
    <property type="match status" value="1"/>
</dbReference>
<dbReference type="InterPro" id="IPR000626">
    <property type="entry name" value="Ubiquitin-like_dom"/>
</dbReference>
<dbReference type="PROSITE" id="PS51450">
    <property type="entry name" value="LRR"/>
    <property type="match status" value="1"/>
</dbReference>
<gene>
    <name evidence="6" type="ORF">BGZ96_003650</name>
</gene>
<evidence type="ECO:0000313" key="6">
    <source>
        <dbReference type="EMBL" id="KAG0298003.1"/>
    </source>
</evidence>
<protein>
    <recommendedName>
        <fullName evidence="8">Tubulin-folding cofactor E</fullName>
    </recommendedName>
</protein>
<evidence type="ECO:0008006" key="8">
    <source>
        <dbReference type="Google" id="ProtNLM"/>
    </source>
</evidence>
<evidence type="ECO:0000256" key="1">
    <source>
        <dbReference type="ARBA" id="ARBA00022614"/>
    </source>
</evidence>
<dbReference type="Gene3D" id="2.30.30.190">
    <property type="entry name" value="CAP Gly-rich-like domain"/>
    <property type="match status" value="1"/>
</dbReference>
<keyword evidence="1" id="KW-0433">Leucine-rich repeat</keyword>
<accession>A0ABQ7KHT8</accession>
<dbReference type="EMBL" id="JAAAIM010000018">
    <property type="protein sequence ID" value="KAG0298003.1"/>
    <property type="molecule type" value="Genomic_DNA"/>
</dbReference>
<reference evidence="6 7" key="1">
    <citation type="journal article" date="2020" name="Fungal Divers.">
        <title>Resolving the Mortierellaceae phylogeny through synthesis of multi-gene phylogenetics and phylogenomics.</title>
        <authorList>
            <person name="Vandepol N."/>
            <person name="Liber J."/>
            <person name="Desiro A."/>
            <person name="Na H."/>
            <person name="Kennedy M."/>
            <person name="Barry K."/>
            <person name="Grigoriev I.V."/>
            <person name="Miller A.N."/>
            <person name="O'Donnell K."/>
            <person name="Stajich J.E."/>
            <person name="Bonito G."/>
        </authorList>
    </citation>
    <scope>NUCLEOTIDE SEQUENCE [LARGE SCALE GENOMIC DNA]</scope>
    <source>
        <strain evidence="6 7">AD045</strain>
    </source>
</reference>
<evidence type="ECO:0000259" key="4">
    <source>
        <dbReference type="PROSITE" id="PS50053"/>
    </source>
</evidence>
<feature type="domain" description="CAP-Gly" evidence="5">
    <location>
        <begin position="29"/>
        <end position="73"/>
    </location>
</feature>
<dbReference type="InterPro" id="IPR032675">
    <property type="entry name" value="LRR_dom_sf"/>
</dbReference>
<dbReference type="SUPFAM" id="SSF74924">
    <property type="entry name" value="Cap-Gly domain"/>
    <property type="match status" value="1"/>
</dbReference>
<name>A0ABQ7KHT8_9FUNG</name>
<sequence length="542" mass="61393">MVIMKDSPKLELGQRIELEYHRGTVRFLGAVPPTKGEWIGVEWDTDDRGKHSGDHNGIQYFTCKMPGTGSFTRPSPNISVGQSLLKILKERYVDDELTAEDLYLGETNVKVDVYDFDRVKKKNSQLHLMQIVGLANTNVSSAADFEETQKACPEIQDLDLSSTLISSWQDLADVVAPLFKLTVLRINRDRFHPLTAQPSLEYAFKNIRCLAMNRVYISWDEMNMLEPSLPNLEILQIGFNIFTELGESDESTPVAEQKIKGFEKLENLHLEGNKLMDWNQVLRLSRLPKLKSLDLSENRIANIIGPKDPEDFKLLESLRINDNDLKEWSSIDQLGLYTSVKSLWIANNPVMTKVAEDATADNSGKADVVTITIARMAHINQLNGTEILKKNRINAELYYLKEAALSTVGFEPSAIQALHPRFEELCELHGRPDTSDERRKATSDLLKDRLLNITFVAKDNIDGPAKTSVQRGVLGSMTVRNVKNLVQKLLRVPAMRQELLFMAEDPVYAEVMHRVFLKDDLRMLSHYDIEDGAEVIVLNKAK</sequence>
<dbReference type="PANTHER" id="PTHR18849">
    <property type="entry name" value="LEUCINE RICH REPEAT PROTEIN"/>
    <property type="match status" value="1"/>
</dbReference>
<feature type="domain" description="Ubiquitin-like" evidence="4">
    <location>
        <begin position="451"/>
        <end position="542"/>
    </location>
</feature>
<keyword evidence="3" id="KW-0143">Chaperone</keyword>
<dbReference type="Pfam" id="PF01302">
    <property type="entry name" value="CAP_GLY"/>
    <property type="match status" value="1"/>
</dbReference>
<dbReference type="SUPFAM" id="SSF52058">
    <property type="entry name" value="L domain-like"/>
    <property type="match status" value="1"/>
</dbReference>
<dbReference type="SUPFAM" id="SSF54236">
    <property type="entry name" value="Ubiquitin-like"/>
    <property type="match status" value="1"/>
</dbReference>
<dbReference type="Gene3D" id="3.80.10.10">
    <property type="entry name" value="Ribonuclease Inhibitor"/>
    <property type="match status" value="2"/>
</dbReference>
<dbReference type="PROSITE" id="PS50053">
    <property type="entry name" value="UBIQUITIN_2"/>
    <property type="match status" value="1"/>
</dbReference>
<keyword evidence="7" id="KW-1185">Reference proteome</keyword>
<evidence type="ECO:0000256" key="3">
    <source>
        <dbReference type="ARBA" id="ARBA00023186"/>
    </source>
</evidence>
<dbReference type="SMART" id="SM01052">
    <property type="entry name" value="CAP_GLY"/>
    <property type="match status" value="1"/>
</dbReference>
<evidence type="ECO:0000256" key="2">
    <source>
        <dbReference type="ARBA" id="ARBA00022737"/>
    </source>
</evidence>
<dbReference type="InterPro" id="IPR029071">
    <property type="entry name" value="Ubiquitin-like_domsf"/>
</dbReference>
<dbReference type="PANTHER" id="PTHR18849:SF0">
    <property type="entry name" value="CILIA- AND FLAGELLA-ASSOCIATED PROTEIN 410-RELATED"/>
    <property type="match status" value="1"/>
</dbReference>
<proteinExistence type="predicted"/>
<dbReference type="PROSITE" id="PS50245">
    <property type="entry name" value="CAP_GLY_2"/>
    <property type="match status" value="1"/>
</dbReference>
<dbReference type="InterPro" id="IPR036859">
    <property type="entry name" value="CAP-Gly_dom_sf"/>
</dbReference>
<dbReference type="InterPro" id="IPR001611">
    <property type="entry name" value="Leu-rich_rpt"/>
</dbReference>